<dbReference type="RefSeq" id="WP_109872813.1">
    <property type="nucleotide sequence ID" value="NZ_QGNA01000005.1"/>
</dbReference>
<comment type="cofactor">
    <cofactor evidence="1">
        <name>pyridoxal 5'-phosphate</name>
        <dbReference type="ChEBI" id="CHEBI:597326"/>
    </cofactor>
</comment>
<dbReference type="AlphaFoldDB" id="A0A317FCB7"/>
<dbReference type="CDD" id="cd00609">
    <property type="entry name" value="AAT_like"/>
    <property type="match status" value="1"/>
</dbReference>
<dbReference type="InterPro" id="IPR015421">
    <property type="entry name" value="PyrdxlP-dep_Trfase_major"/>
</dbReference>
<dbReference type="PANTHER" id="PTHR42691:SF1">
    <property type="entry name" value="ASPARTATE AMINOTRANSFERASE YHDR-RELATED"/>
    <property type="match status" value="1"/>
</dbReference>
<dbReference type="GO" id="GO:0008483">
    <property type="term" value="F:transaminase activity"/>
    <property type="evidence" value="ECO:0007669"/>
    <property type="project" value="UniProtKB-KW"/>
</dbReference>
<accession>A0A317FCB7</accession>
<name>A0A317FCB7_9PROT</name>
<dbReference type="SUPFAM" id="SSF53383">
    <property type="entry name" value="PLP-dependent transferases"/>
    <property type="match status" value="1"/>
</dbReference>
<dbReference type="EC" id="2.6.1.-" evidence="1"/>
<keyword evidence="1 3" id="KW-0032">Aminotransferase</keyword>
<dbReference type="GO" id="GO:0030170">
    <property type="term" value="F:pyridoxal phosphate binding"/>
    <property type="evidence" value="ECO:0007669"/>
    <property type="project" value="InterPro"/>
</dbReference>
<keyword evidence="1 3" id="KW-0808">Transferase</keyword>
<dbReference type="EMBL" id="QGNA01000005">
    <property type="protein sequence ID" value="PWS35168.1"/>
    <property type="molecule type" value="Genomic_DNA"/>
</dbReference>
<sequence>MPIATVSSRMTASIEEMRAVSGFARRILGGGSLGPGACDFLFGNPQEMPLRGFVEALIRHAEPRDPQWFGYQRNEPGAREAVARALRQARGRPYEAQDIAITAGGFGAIATAMLAVLEPGEEVLYPRPGWFFYGALVRGAGGVPVPMDLAPDTFDLDLAAIKAALGPRTRIVVVNTPHNPTGRIYPRAQLDALAELLTEASERLGKIIYLLADEPYARIVFAGQDHISPAESYPYTLIAYSYGKTLLAPGERLGWLALSPDMPERDRALLREAVDMAQVSHGWAFAGRTLQRALPELEPLCIDVAALQRRRDRMVSALRDAGYEVPVPEGTFYLIPRSPVPDDMAFAERLAADGVWVLPGSITEMPGRLRISLTASDEMVERSLPIFARTIGRNDWV</sequence>
<dbReference type="InterPro" id="IPR015424">
    <property type="entry name" value="PyrdxlP-dep_Trfase"/>
</dbReference>
<dbReference type="PROSITE" id="PS00105">
    <property type="entry name" value="AA_TRANSFER_CLASS_1"/>
    <property type="match status" value="1"/>
</dbReference>
<dbReference type="PANTHER" id="PTHR42691">
    <property type="entry name" value="ASPARTATE AMINOTRANSFERASE YHDR-RELATED"/>
    <property type="match status" value="1"/>
</dbReference>
<dbReference type="Pfam" id="PF00155">
    <property type="entry name" value="Aminotran_1_2"/>
    <property type="match status" value="1"/>
</dbReference>
<organism evidence="3 4">
    <name type="scientific">Falsiroseomonas bella</name>
    <dbReference type="NCBI Taxonomy" id="2184016"/>
    <lineage>
        <taxon>Bacteria</taxon>
        <taxon>Pseudomonadati</taxon>
        <taxon>Pseudomonadota</taxon>
        <taxon>Alphaproteobacteria</taxon>
        <taxon>Acetobacterales</taxon>
        <taxon>Roseomonadaceae</taxon>
        <taxon>Falsiroseomonas</taxon>
    </lineage>
</organism>
<evidence type="ECO:0000313" key="4">
    <source>
        <dbReference type="Proteomes" id="UP000245765"/>
    </source>
</evidence>
<comment type="caution">
    <text evidence="3">The sequence shown here is derived from an EMBL/GenBank/DDBJ whole genome shotgun (WGS) entry which is preliminary data.</text>
</comment>
<evidence type="ECO:0000259" key="2">
    <source>
        <dbReference type="Pfam" id="PF00155"/>
    </source>
</evidence>
<dbReference type="OrthoDB" id="9763453at2"/>
<reference evidence="4" key="1">
    <citation type="submission" date="2018-05" db="EMBL/GenBank/DDBJ databases">
        <authorList>
            <person name="Du Z."/>
            <person name="Wang X."/>
        </authorList>
    </citation>
    <scope>NUCLEOTIDE SEQUENCE [LARGE SCALE GENOMIC DNA]</scope>
    <source>
        <strain evidence="4">CQN31</strain>
    </source>
</reference>
<evidence type="ECO:0000313" key="3">
    <source>
        <dbReference type="EMBL" id="PWS35168.1"/>
    </source>
</evidence>
<gene>
    <name evidence="3" type="ORF">DFH01_22950</name>
</gene>
<proteinExistence type="inferred from homology"/>
<dbReference type="Proteomes" id="UP000245765">
    <property type="component" value="Unassembled WGS sequence"/>
</dbReference>
<evidence type="ECO:0000256" key="1">
    <source>
        <dbReference type="RuleBase" id="RU000481"/>
    </source>
</evidence>
<keyword evidence="4" id="KW-1185">Reference proteome</keyword>
<dbReference type="InterPro" id="IPR004839">
    <property type="entry name" value="Aminotransferase_I/II_large"/>
</dbReference>
<feature type="domain" description="Aminotransferase class I/classII large" evidence="2">
    <location>
        <begin position="49"/>
        <end position="382"/>
    </location>
</feature>
<protein>
    <recommendedName>
        <fullName evidence="1">Aminotransferase</fullName>
        <ecNumber evidence="1">2.6.1.-</ecNumber>
    </recommendedName>
</protein>
<comment type="similarity">
    <text evidence="1">Belongs to the class-I pyridoxal-phosphate-dependent aminotransferase family.</text>
</comment>
<dbReference type="InterPro" id="IPR004838">
    <property type="entry name" value="NHTrfase_class1_PyrdxlP-BS"/>
</dbReference>
<dbReference type="Gene3D" id="3.40.640.10">
    <property type="entry name" value="Type I PLP-dependent aspartate aminotransferase-like (Major domain)"/>
    <property type="match status" value="1"/>
</dbReference>